<reference evidence="1 2" key="1">
    <citation type="submission" date="2016-02" db="EMBL/GenBank/DDBJ databases">
        <title>Band-tailed pigeon sequencing and assembly.</title>
        <authorList>
            <person name="Soares A.E."/>
            <person name="Novak B.J."/>
            <person name="Rice E.S."/>
            <person name="O'Connell B."/>
            <person name="Chang D."/>
            <person name="Weber S."/>
            <person name="Shapiro B."/>
        </authorList>
    </citation>
    <scope>NUCLEOTIDE SEQUENCE [LARGE SCALE GENOMIC DNA]</scope>
    <source>
        <strain evidence="1">BTP2013</strain>
        <tissue evidence="1">Blood</tissue>
    </source>
</reference>
<name>A0A1V4KAJ7_PATFA</name>
<accession>A0A1V4KAJ7</accession>
<proteinExistence type="predicted"/>
<evidence type="ECO:0000313" key="2">
    <source>
        <dbReference type="Proteomes" id="UP000190648"/>
    </source>
</evidence>
<gene>
    <name evidence="1" type="ORF">AV530_009836</name>
</gene>
<sequence>MGEGASRARQGRNRKEVNGKWKPSALPAATRSCSVYTQVNGKHAGADEESNNWNFTLLVGLALIQLETLGFLKCSNLNMNA</sequence>
<organism evidence="1 2">
    <name type="scientific">Patagioenas fasciata monilis</name>
    <dbReference type="NCBI Taxonomy" id="372326"/>
    <lineage>
        <taxon>Eukaryota</taxon>
        <taxon>Metazoa</taxon>
        <taxon>Chordata</taxon>
        <taxon>Craniata</taxon>
        <taxon>Vertebrata</taxon>
        <taxon>Euteleostomi</taxon>
        <taxon>Archelosauria</taxon>
        <taxon>Archosauria</taxon>
        <taxon>Dinosauria</taxon>
        <taxon>Saurischia</taxon>
        <taxon>Theropoda</taxon>
        <taxon>Coelurosauria</taxon>
        <taxon>Aves</taxon>
        <taxon>Neognathae</taxon>
        <taxon>Neoaves</taxon>
        <taxon>Columbimorphae</taxon>
        <taxon>Columbiformes</taxon>
        <taxon>Columbidae</taxon>
        <taxon>Patagioenas</taxon>
    </lineage>
</organism>
<comment type="caution">
    <text evidence="1">The sequence shown here is derived from an EMBL/GenBank/DDBJ whole genome shotgun (WGS) entry which is preliminary data.</text>
</comment>
<evidence type="ECO:0000313" key="1">
    <source>
        <dbReference type="EMBL" id="OPJ81373.1"/>
    </source>
</evidence>
<dbReference type="Proteomes" id="UP000190648">
    <property type="component" value="Unassembled WGS sequence"/>
</dbReference>
<protein>
    <submittedName>
        <fullName evidence="1">Uncharacterized protein</fullName>
    </submittedName>
</protein>
<keyword evidence="2" id="KW-1185">Reference proteome</keyword>
<dbReference type="EMBL" id="LSYS01003973">
    <property type="protein sequence ID" value="OPJ81373.1"/>
    <property type="molecule type" value="Genomic_DNA"/>
</dbReference>
<dbReference type="AlphaFoldDB" id="A0A1V4KAJ7"/>